<dbReference type="HAMAP" id="MF_00983">
    <property type="entry name" value="PriA"/>
    <property type="match status" value="1"/>
</dbReference>
<feature type="binding site" evidence="12">
    <location>
        <position position="449"/>
    </location>
    <ligand>
        <name>Zn(2+)</name>
        <dbReference type="ChEBI" id="CHEBI:29105"/>
        <label>2</label>
    </ligand>
</feature>
<keyword evidence="8 12" id="KW-0067">ATP-binding</keyword>
<dbReference type="GO" id="GO:0005524">
    <property type="term" value="F:ATP binding"/>
    <property type="evidence" value="ECO:0007669"/>
    <property type="project" value="UniProtKB-UniRule"/>
</dbReference>
<evidence type="ECO:0000256" key="4">
    <source>
        <dbReference type="ARBA" id="ARBA00022741"/>
    </source>
</evidence>
<keyword evidence="1 12" id="KW-0639">Primosome</keyword>
<comment type="similarity">
    <text evidence="12">Belongs to the helicase family. PriA subfamily.</text>
</comment>
<evidence type="ECO:0000256" key="12">
    <source>
        <dbReference type="HAMAP-Rule" id="MF_00983"/>
    </source>
</evidence>
<comment type="cofactor">
    <cofactor evidence="12">
        <name>Zn(2+)</name>
        <dbReference type="ChEBI" id="CHEBI:29105"/>
    </cofactor>
    <text evidence="12">Binds 2 zinc ions per subunit.</text>
</comment>
<evidence type="ECO:0000256" key="7">
    <source>
        <dbReference type="ARBA" id="ARBA00022833"/>
    </source>
</evidence>
<dbReference type="Pfam" id="PF00270">
    <property type="entry name" value="DEAD"/>
    <property type="match status" value="1"/>
</dbReference>
<keyword evidence="2 12" id="KW-0235">DNA replication</keyword>
<gene>
    <name evidence="12" type="primary">priA</name>
    <name evidence="14" type="ORF">C4617_00150</name>
</gene>
<feature type="binding site" evidence="12">
    <location>
        <position position="467"/>
    </location>
    <ligand>
        <name>Zn(2+)</name>
        <dbReference type="ChEBI" id="CHEBI:29105"/>
        <label>2</label>
    </ligand>
</feature>
<dbReference type="Proteomes" id="UP000240811">
    <property type="component" value="Unassembled WGS sequence"/>
</dbReference>
<keyword evidence="3 12" id="KW-0479">Metal-binding</keyword>
<evidence type="ECO:0000256" key="1">
    <source>
        <dbReference type="ARBA" id="ARBA00022515"/>
    </source>
</evidence>
<dbReference type="GO" id="GO:0016887">
    <property type="term" value="F:ATP hydrolysis activity"/>
    <property type="evidence" value="ECO:0007669"/>
    <property type="project" value="RHEA"/>
</dbReference>
<evidence type="ECO:0000256" key="8">
    <source>
        <dbReference type="ARBA" id="ARBA00022840"/>
    </source>
</evidence>
<dbReference type="PANTHER" id="PTHR30580">
    <property type="entry name" value="PRIMOSOMAL PROTEIN N"/>
    <property type="match status" value="1"/>
</dbReference>
<keyword evidence="10 12" id="KW-0413">Isomerase</keyword>
<dbReference type="GO" id="GO:0006270">
    <property type="term" value="P:DNA replication initiation"/>
    <property type="evidence" value="ECO:0007669"/>
    <property type="project" value="TreeGrafter"/>
</dbReference>
<dbReference type="Pfam" id="PF17764">
    <property type="entry name" value="PriA_3primeBD"/>
    <property type="match status" value="1"/>
</dbReference>
<dbReference type="GO" id="GO:0006310">
    <property type="term" value="P:DNA recombination"/>
    <property type="evidence" value="ECO:0007669"/>
    <property type="project" value="InterPro"/>
</dbReference>
<feature type="binding site" evidence="12">
    <location>
        <position position="446"/>
    </location>
    <ligand>
        <name>Zn(2+)</name>
        <dbReference type="ChEBI" id="CHEBI:29105"/>
        <label>2</label>
    </ligand>
</feature>
<keyword evidence="4 12" id="KW-0547">Nucleotide-binding</keyword>
<reference evidence="15" key="1">
    <citation type="submission" date="2018-02" db="EMBL/GenBank/DDBJ databases">
        <title>Genome sequence of Candidatus Liberibacter europaeus.</title>
        <authorList>
            <person name="Frampton R.A."/>
            <person name="Thompson S.M."/>
            <person name="David C."/>
            <person name="Addison S.M."/>
            <person name="Smith G.R."/>
        </authorList>
    </citation>
    <scope>NUCLEOTIDE SEQUENCE [LARGE SCALE GENOMIC DNA]</scope>
</reference>
<dbReference type="GO" id="GO:0003677">
    <property type="term" value="F:DNA binding"/>
    <property type="evidence" value="ECO:0007669"/>
    <property type="project" value="UniProtKB-UniRule"/>
</dbReference>
<dbReference type="Pfam" id="PF18074">
    <property type="entry name" value="PriA_C"/>
    <property type="match status" value="1"/>
</dbReference>
<evidence type="ECO:0000256" key="6">
    <source>
        <dbReference type="ARBA" id="ARBA00022806"/>
    </source>
</evidence>
<feature type="binding site" evidence="12">
    <location>
        <position position="464"/>
    </location>
    <ligand>
        <name>Zn(2+)</name>
        <dbReference type="ChEBI" id="CHEBI:29105"/>
        <label>2</label>
    </ligand>
</feature>
<dbReference type="PROSITE" id="PS51192">
    <property type="entry name" value="HELICASE_ATP_BIND_1"/>
    <property type="match status" value="1"/>
</dbReference>
<keyword evidence="9 12" id="KW-0238">DNA-binding</keyword>
<dbReference type="InterPro" id="IPR041222">
    <property type="entry name" value="PriA_3primeBD"/>
</dbReference>
<dbReference type="InterPro" id="IPR042115">
    <property type="entry name" value="PriA_3primeBD_sf"/>
</dbReference>
<protein>
    <recommendedName>
        <fullName evidence="12">Replication restart protein PriA</fullName>
    </recommendedName>
    <alternativeName>
        <fullName evidence="12">ATP-dependent DNA helicase PriA</fullName>
        <ecNumber evidence="12">5.6.2.4</ecNumber>
    </alternativeName>
    <alternativeName>
        <fullName evidence="12">DNA 3'-5' helicase PriA</fullName>
    </alternativeName>
</protein>
<dbReference type="GO" id="GO:0043138">
    <property type="term" value="F:3'-5' DNA helicase activity"/>
    <property type="evidence" value="ECO:0007669"/>
    <property type="project" value="UniProtKB-EC"/>
</dbReference>
<dbReference type="NCBIfam" id="TIGR00595">
    <property type="entry name" value="priA"/>
    <property type="match status" value="1"/>
</dbReference>
<name>A0A2T4VZ63_9HYPH</name>
<dbReference type="EMBL" id="PSQJ01000001">
    <property type="protein sequence ID" value="PTL87072.1"/>
    <property type="molecule type" value="Genomic_DNA"/>
</dbReference>
<feature type="binding site" evidence="12">
    <location>
        <position position="477"/>
    </location>
    <ligand>
        <name>Zn(2+)</name>
        <dbReference type="ChEBI" id="CHEBI:29105"/>
        <label>1</label>
    </ligand>
</feature>
<dbReference type="Gene3D" id="3.40.1440.60">
    <property type="entry name" value="PriA, 3(prime) DNA-binding domain"/>
    <property type="match status" value="1"/>
</dbReference>
<comment type="catalytic activity">
    <reaction evidence="12">
        <text>Couples ATP hydrolysis with the unwinding of duplex DNA by translocating in the 3'-5' direction.</text>
        <dbReference type="EC" id="5.6.2.4"/>
    </reaction>
</comment>
<comment type="catalytic activity">
    <reaction evidence="11 12">
        <text>ATP + H2O = ADP + phosphate + H(+)</text>
        <dbReference type="Rhea" id="RHEA:13065"/>
        <dbReference type="ChEBI" id="CHEBI:15377"/>
        <dbReference type="ChEBI" id="CHEBI:15378"/>
        <dbReference type="ChEBI" id="CHEBI:30616"/>
        <dbReference type="ChEBI" id="CHEBI:43474"/>
        <dbReference type="ChEBI" id="CHEBI:456216"/>
        <dbReference type="EC" id="5.6.2.4"/>
    </reaction>
</comment>
<comment type="caution">
    <text evidence="14">The sequence shown here is derived from an EMBL/GenBank/DDBJ whole genome shotgun (WGS) entry which is preliminary data.</text>
</comment>
<dbReference type="InterPro" id="IPR001650">
    <property type="entry name" value="Helicase_C-like"/>
</dbReference>
<proteinExistence type="inferred from homology"/>
<dbReference type="NCBIfam" id="NF004070">
    <property type="entry name" value="PRK05580.2-2"/>
    <property type="match status" value="1"/>
</dbReference>
<dbReference type="InterPro" id="IPR011545">
    <property type="entry name" value="DEAD/DEAH_box_helicase_dom"/>
</dbReference>
<sequence length="730" mass="82156">MVLSDFTSEETSYTSVFVLILQAVSGPYCYSVSCGMRVRLGSIVRVPLRSRSVLGIVWYRSDNTVYNFKLRPIEYVFDCEPLSHKMCEFIQWVANYTFSSTGLVARMVVSSLSEKEKIEEKMKFTGILPRTNTSSRIRVINKIKDGKLWRKIDLIRATSVSASVIDGLEKQGVIKKIAVISSPVVQTPDTNFFLPTLNKNQQEVVDQIIPLCKDVFSVSFISGVTGSGKTEVYLEIVAEVLRSGKQVLILLPEISLTSSILERFQKRFGVKPAEWHSSLSIGAREQIWRNITKGKTLVVVGVRSALFLPFKKLGLIVIDEEHDISYKQEDRILYNARDMSIVRGKIEHFPIVLVSATPSVESKVNCIRGRYRFLHLATRYSNSELPELRVVDMRINSLKYGKFLSIEMINSIKITLERNEQSLLFLNRRGYAPLTLCQACGYRLQCPYCSCCLVEHRSRRKLHCHQCGYMVAYPETCVKCKASGRMTACGPGVERIAEEVRDHFPSARISILSSDIDGGFKKLRSQLYSIAKGEIDIIIGTQLIAKGHNFPRISLVGVIDGDLGLANADLRASERTYQILSQVTGRAGRFGLKSLGLIQTYQPTHPVMQALISGDSNAFYESEMRLRKEVCLPPFGRLAAVVISGKIYKEVEKYAYSMKKSIPSKPDILVFGPAEAPLLMLRGRYRFRLLIHGKNLNANLQGFIADMRANAPQKPNSLHMQIDIDPQSFL</sequence>
<keyword evidence="6 12" id="KW-0347">Helicase</keyword>
<dbReference type="SUPFAM" id="SSF52540">
    <property type="entry name" value="P-loop containing nucleoside triphosphate hydrolases"/>
    <property type="match status" value="2"/>
</dbReference>
<dbReference type="InterPro" id="IPR041236">
    <property type="entry name" value="PriA_C"/>
</dbReference>
<evidence type="ECO:0000256" key="3">
    <source>
        <dbReference type="ARBA" id="ARBA00022723"/>
    </source>
</evidence>
<evidence type="ECO:0000313" key="15">
    <source>
        <dbReference type="Proteomes" id="UP000240811"/>
    </source>
</evidence>
<evidence type="ECO:0000256" key="2">
    <source>
        <dbReference type="ARBA" id="ARBA00022705"/>
    </source>
</evidence>
<dbReference type="GO" id="GO:0006269">
    <property type="term" value="P:DNA replication, synthesis of primer"/>
    <property type="evidence" value="ECO:0007669"/>
    <property type="project" value="UniProtKB-KW"/>
</dbReference>
<comment type="subunit">
    <text evidence="12">Component of the replication restart primosome.</text>
</comment>
<dbReference type="CDD" id="cd17929">
    <property type="entry name" value="DEXHc_priA"/>
    <property type="match status" value="1"/>
</dbReference>
<feature type="binding site" evidence="12">
    <location>
        <position position="480"/>
    </location>
    <ligand>
        <name>Zn(2+)</name>
        <dbReference type="ChEBI" id="CHEBI:29105"/>
        <label>1</label>
    </ligand>
</feature>
<dbReference type="GO" id="GO:1990077">
    <property type="term" value="C:primosome complex"/>
    <property type="evidence" value="ECO:0007669"/>
    <property type="project" value="UniProtKB-UniRule"/>
</dbReference>
<evidence type="ECO:0000256" key="9">
    <source>
        <dbReference type="ARBA" id="ARBA00023125"/>
    </source>
</evidence>
<feature type="binding site" evidence="12">
    <location>
        <position position="440"/>
    </location>
    <ligand>
        <name>Zn(2+)</name>
        <dbReference type="ChEBI" id="CHEBI:29105"/>
        <label>1</label>
    </ligand>
</feature>
<dbReference type="EC" id="5.6.2.4" evidence="12"/>
<dbReference type="FunFam" id="3.40.50.300:FF:000489">
    <property type="entry name" value="Primosome assembly protein PriA"/>
    <property type="match status" value="1"/>
</dbReference>
<dbReference type="GO" id="GO:0006302">
    <property type="term" value="P:double-strand break repair"/>
    <property type="evidence" value="ECO:0007669"/>
    <property type="project" value="InterPro"/>
</dbReference>
<dbReference type="GO" id="GO:0008270">
    <property type="term" value="F:zinc ion binding"/>
    <property type="evidence" value="ECO:0007669"/>
    <property type="project" value="UniProtKB-UniRule"/>
</dbReference>
<dbReference type="SMART" id="SM00490">
    <property type="entry name" value="HELICc"/>
    <property type="match status" value="1"/>
</dbReference>
<feature type="binding site" evidence="12">
    <location>
        <position position="437"/>
    </location>
    <ligand>
        <name>Zn(2+)</name>
        <dbReference type="ChEBI" id="CHEBI:29105"/>
        <label>1</label>
    </ligand>
</feature>
<dbReference type="PANTHER" id="PTHR30580:SF0">
    <property type="entry name" value="PRIMOSOMAL PROTEIN N"/>
    <property type="match status" value="1"/>
</dbReference>
<feature type="domain" description="Helicase ATP-binding" evidence="13">
    <location>
        <begin position="210"/>
        <end position="376"/>
    </location>
</feature>
<keyword evidence="5 12" id="KW-0378">Hydrolase</keyword>
<dbReference type="InterPro" id="IPR027417">
    <property type="entry name" value="P-loop_NTPase"/>
</dbReference>
<dbReference type="InterPro" id="IPR005259">
    <property type="entry name" value="PriA"/>
</dbReference>
<dbReference type="InterPro" id="IPR014001">
    <property type="entry name" value="Helicase_ATP-bd"/>
</dbReference>
<dbReference type="Gene3D" id="3.40.50.300">
    <property type="entry name" value="P-loop containing nucleotide triphosphate hydrolases"/>
    <property type="match status" value="2"/>
</dbReference>
<accession>A0A2T4VZ63</accession>
<evidence type="ECO:0000256" key="10">
    <source>
        <dbReference type="ARBA" id="ARBA00023235"/>
    </source>
</evidence>
<dbReference type="AlphaFoldDB" id="A0A2T4VZ63"/>
<evidence type="ECO:0000256" key="5">
    <source>
        <dbReference type="ARBA" id="ARBA00022801"/>
    </source>
</evidence>
<evidence type="ECO:0000259" key="13">
    <source>
        <dbReference type="PROSITE" id="PS51192"/>
    </source>
</evidence>
<evidence type="ECO:0000256" key="11">
    <source>
        <dbReference type="ARBA" id="ARBA00048988"/>
    </source>
</evidence>
<organism evidence="14 15">
    <name type="scientific">Candidatus Liberibacter europaeus</name>
    <dbReference type="NCBI Taxonomy" id="744859"/>
    <lineage>
        <taxon>Bacteria</taxon>
        <taxon>Pseudomonadati</taxon>
        <taxon>Pseudomonadota</taxon>
        <taxon>Alphaproteobacteria</taxon>
        <taxon>Hyphomicrobiales</taxon>
        <taxon>Rhizobiaceae</taxon>
        <taxon>Liberibacter</taxon>
    </lineage>
</organism>
<dbReference type="NCBIfam" id="NF004071">
    <property type="entry name" value="PRK05580.2-3"/>
    <property type="match status" value="1"/>
</dbReference>
<dbReference type="SMART" id="SM00487">
    <property type="entry name" value="DEXDc"/>
    <property type="match status" value="1"/>
</dbReference>
<keyword evidence="7 12" id="KW-0862">Zinc</keyword>
<evidence type="ECO:0000313" key="14">
    <source>
        <dbReference type="EMBL" id="PTL87072.1"/>
    </source>
</evidence>
<comment type="function">
    <text evidence="12">Initiates the restart of stalled replication forks, which reloads the replicative helicase on sites other than the origin of replication. Recognizes and binds to abandoned replication forks and remodels them to uncover a helicase loading site. Promotes assembly of the primosome at these replication forks.</text>
</comment>